<evidence type="ECO:0000259" key="2">
    <source>
        <dbReference type="Pfam" id="PF06391"/>
    </source>
</evidence>
<evidence type="ECO:0000256" key="1">
    <source>
        <dbReference type="SAM" id="Coils"/>
    </source>
</evidence>
<dbReference type="GO" id="GO:0006281">
    <property type="term" value="P:DNA repair"/>
    <property type="evidence" value="ECO:0007669"/>
    <property type="project" value="TreeGrafter"/>
</dbReference>
<dbReference type="Proteomes" id="UP000095287">
    <property type="component" value="Unplaced"/>
</dbReference>
<feature type="domain" description="MAT1 centre" evidence="2">
    <location>
        <begin position="2"/>
        <end position="175"/>
    </location>
</feature>
<name>A0A1I7YU64_9BILA</name>
<dbReference type="GO" id="GO:0005675">
    <property type="term" value="C:transcription factor TFIIH holo complex"/>
    <property type="evidence" value="ECO:0007669"/>
    <property type="project" value="TreeGrafter"/>
</dbReference>
<reference evidence="5" key="1">
    <citation type="submission" date="2016-11" db="UniProtKB">
        <authorList>
            <consortium name="WormBaseParasite"/>
        </authorList>
    </citation>
    <scope>IDENTIFICATION</scope>
</reference>
<protein>
    <submittedName>
        <fullName evidence="5">MAT1 domain-containing protein</fullName>
    </submittedName>
</protein>
<evidence type="ECO:0000313" key="5">
    <source>
        <dbReference type="WBParaSite" id="L893_g19873.t1"/>
    </source>
</evidence>
<evidence type="ECO:0000259" key="3">
    <source>
        <dbReference type="Pfam" id="PF25811"/>
    </source>
</evidence>
<accession>A0A1I7YU64</accession>
<sequence length="246" mass="29348">MMERENFIRGRIRKIYNLKRDDFETLRDYNDYLERIETIVYNLMDGVDVEATEAEIQRFKDEHIDKIERNRRRLDEDQLWIEAQLREEKEMQRRLQISREEQKVAEAAKQEAKRKRDAIINELKESNTHAEIILDRVRKEQIEREMVEREEEQRIKQQEKHEREQRRLQAQTMSFGPVRQMGKPYQHVPPQLTLNGPALPPVDLLGDLGYLQNIKPASNRRLAGGYTSALGCMRALTEARIDLFAF</sequence>
<dbReference type="GO" id="GO:0006357">
    <property type="term" value="P:regulation of transcription by RNA polymerase II"/>
    <property type="evidence" value="ECO:0007669"/>
    <property type="project" value="TreeGrafter"/>
</dbReference>
<dbReference type="Pfam" id="PF06391">
    <property type="entry name" value="MAT1"/>
    <property type="match status" value="1"/>
</dbReference>
<dbReference type="WBParaSite" id="L893_g19873.t1">
    <property type="protein sequence ID" value="L893_g19873.t1"/>
    <property type="gene ID" value="L893_g19873"/>
</dbReference>
<dbReference type="InterPro" id="IPR057657">
    <property type="entry name" value="MAT1_CAK-anch"/>
</dbReference>
<feature type="domain" description="MAT1 C-terminal CAK anchor" evidence="3">
    <location>
        <begin position="194"/>
        <end position="244"/>
    </location>
</feature>
<keyword evidence="1" id="KW-0175">Coiled coil</keyword>
<evidence type="ECO:0000313" key="4">
    <source>
        <dbReference type="Proteomes" id="UP000095287"/>
    </source>
</evidence>
<proteinExistence type="predicted"/>
<dbReference type="AlphaFoldDB" id="A0A1I7YU64"/>
<dbReference type="Pfam" id="PF25811">
    <property type="entry name" value="CAK-anch_MAT1"/>
    <property type="match status" value="1"/>
</dbReference>
<organism evidence="4 5">
    <name type="scientific">Steinernema glaseri</name>
    <dbReference type="NCBI Taxonomy" id="37863"/>
    <lineage>
        <taxon>Eukaryota</taxon>
        <taxon>Metazoa</taxon>
        <taxon>Ecdysozoa</taxon>
        <taxon>Nematoda</taxon>
        <taxon>Chromadorea</taxon>
        <taxon>Rhabditida</taxon>
        <taxon>Tylenchina</taxon>
        <taxon>Panagrolaimomorpha</taxon>
        <taxon>Strongyloidoidea</taxon>
        <taxon>Steinernematidae</taxon>
        <taxon>Steinernema</taxon>
    </lineage>
</organism>
<dbReference type="PANTHER" id="PTHR12683:SF13">
    <property type="entry name" value="CDK-ACTIVATING KINASE ASSEMBLY FACTOR MAT1"/>
    <property type="match status" value="1"/>
</dbReference>
<dbReference type="InterPro" id="IPR015877">
    <property type="entry name" value="MAT1_centre"/>
</dbReference>
<keyword evidence="4" id="KW-1185">Reference proteome</keyword>
<feature type="coiled-coil region" evidence="1">
    <location>
        <begin position="81"/>
        <end position="167"/>
    </location>
</feature>
<dbReference type="PANTHER" id="PTHR12683">
    <property type="entry name" value="CDK-ACTIVATING KINASE ASSEMBLY FACTOR MAT1"/>
    <property type="match status" value="1"/>
</dbReference>